<reference evidence="7 8" key="1">
    <citation type="submission" date="2022-07" db="EMBL/GenBank/DDBJ databases">
        <title>Genome-wide signatures of adaptation to extreme environments.</title>
        <authorList>
            <person name="Cho C.H."/>
            <person name="Yoon H.S."/>
        </authorList>
    </citation>
    <scope>NUCLEOTIDE SEQUENCE [LARGE SCALE GENOMIC DNA]</scope>
    <source>
        <strain evidence="7 8">108.79 E11</strain>
    </source>
</reference>
<evidence type="ECO:0000313" key="7">
    <source>
        <dbReference type="EMBL" id="KAK4528156.1"/>
    </source>
</evidence>
<comment type="similarity">
    <text evidence="1">Belongs to the WD repeat ESC family.</text>
</comment>
<dbReference type="Pfam" id="PF00400">
    <property type="entry name" value="WD40"/>
    <property type="match status" value="3"/>
</dbReference>
<feature type="repeat" description="WD" evidence="6">
    <location>
        <begin position="156"/>
        <end position="190"/>
    </location>
</feature>
<evidence type="ECO:0000256" key="3">
    <source>
        <dbReference type="ARBA" id="ARBA00022737"/>
    </source>
</evidence>
<dbReference type="AlphaFoldDB" id="A0AAV9IM83"/>
<comment type="caution">
    <text evidence="7">The sequence shown here is derived from an EMBL/GenBank/DDBJ whole genome shotgun (WGS) entry which is preliminary data.</text>
</comment>
<dbReference type="SUPFAM" id="SSF50978">
    <property type="entry name" value="WD40 repeat-like"/>
    <property type="match status" value="1"/>
</dbReference>
<evidence type="ECO:0000313" key="8">
    <source>
        <dbReference type="Proteomes" id="UP001300502"/>
    </source>
</evidence>
<dbReference type="InterPro" id="IPR036322">
    <property type="entry name" value="WD40_repeat_dom_sf"/>
</dbReference>
<dbReference type="PROSITE" id="PS50294">
    <property type="entry name" value="WD_REPEATS_REGION"/>
    <property type="match status" value="3"/>
</dbReference>
<dbReference type="PROSITE" id="PS00678">
    <property type="entry name" value="WD_REPEATS_1"/>
    <property type="match status" value="2"/>
</dbReference>
<evidence type="ECO:0000256" key="5">
    <source>
        <dbReference type="ARBA" id="ARBA00023163"/>
    </source>
</evidence>
<protein>
    <submittedName>
        <fullName evidence="7">Uncharacterized protein</fullName>
    </submittedName>
</protein>
<proteinExistence type="inferred from homology"/>
<dbReference type="PROSITE" id="PS50082">
    <property type="entry name" value="WD_REPEATS_2"/>
    <property type="match status" value="3"/>
</dbReference>
<dbReference type="InterPro" id="IPR015943">
    <property type="entry name" value="WD40/YVTN_repeat-like_dom_sf"/>
</dbReference>
<dbReference type="Gene3D" id="2.130.10.10">
    <property type="entry name" value="YVTN repeat-like/Quinoprotein amine dehydrogenase"/>
    <property type="match status" value="1"/>
</dbReference>
<keyword evidence="3" id="KW-0677">Repeat</keyword>
<feature type="repeat" description="WD" evidence="6">
    <location>
        <begin position="110"/>
        <end position="152"/>
    </location>
</feature>
<dbReference type="PANTHER" id="PTHR10253">
    <property type="entry name" value="POLYCOMB PROTEIN"/>
    <property type="match status" value="1"/>
</dbReference>
<feature type="repeat" description="WD" evidence="6">
    <location>
        <begin position="335"/>
        <end position="367"/>
    </location>
</feature>
<keyword evidence="4" id="KW-0805">Transcription regulation</keyword>
<name>A0AAV9IM83_9RHOD</name>
<keyword evidence="2 6" id="KW-0853">WD repeat</keyword>
<keyword evidence="8" id="KW-1185">Reference proteome</keyword>
<dbReference type="Proteomes" id="UP001300502">
    <property type="component" value="Unassembled WGS sequence"/>
</dbReference>
<sequence length="373" mass="41841">MTRNRFMPTVAVKIGPNVPLQGVSFCPLNSQEGSYFAVCGSRYISVCLAKPTGETVIAQTYEDEDPEEEFYCCAWTSIVEDKTELLLLASGHKGVIRVINVSKGHVERSLVGHGNSIYCIAVHPRDGSLIASASDDESARLWNIRTGAMVAIFAGHYGHRSPVLHVDFDPWGEKLVTAAMDKGIKIWELKHCQNEIEKSHYCANNQSPDGYSIVDESRKRQRIFKPRFVQLPLFSTFLLHQNFVDCAKFVGQFIVSKGTSNRILFWQPQADDPALLPWNNQFTVLADFPLPDSDTYFLRFGLNTERTLLAAGNRAGAILIWNIDELKSKPCEKLHISEKPPISECAFSPDGNILIAASLDGKFYRWDRPKMPE</sequence>
<evidence type="ECO:0000256" key="2">
    <source>
        <dbReference type="ARBA" id="ARBA00022574"/>
    </source>
</evidence>
<evidence type="ECO:0000256" key="1">
    <source>
        <dbReference type="ARBA" id="ARBA00008075"/>
    </source>
</evidence>
<dbReference type="SMART" id="SM00320">
    <property type="entry name" value="WD40"/>
    <property type="match status" value="5"/>
</dbReference>
<dbReference type="InterPro" id="IPR001680">
    <property type="entry name" value="WD40_rpt"/>
</dbReference>
<organism evidence="7 8">
    <name type="scientific">Galdieria yellowstonensis</name>
    <dbReference type="NCBI Taxonomy" id="3028027"/>
    <lineage>
        <taxon>Eukaryota</taxon>
        <taxon>Rhodophyta</taxon>
        <taxon>Bangiophyceae</taxon>
        <taxon>Galdieriales</taxon>
        <taxon>Galdieriaceae</taxon>
        <taxon>Galdieria</taxon>
    </lineage>
</organism>
<dbReference type="InterPro" id="IPR051243">
    <property type="entry name" value="PcG_WD-repeat"/>
</dbReference>
<evidence type="ECO:0000256" key="6">
    <source>
        <dbReference type="PROSITE-ProRule" id="PRU00221"/>
    </source>
</evidence>
<accession>A0AAV9IM83</accession>
<dbReference type="InterPro" id="IPR019775">
    <property type="entry name" value="WD40_repeat_CS"/>
</dbReference>
<dbReference type="EMBL" id="JANCYU010000060">
    <property type="protein sequence ID" value="KAK4528156.1"/>
    <property type="molecule type" value="Genomic_DNA"/>
</dbReference>
<gene>
    <name evidence="7" type="ORF">GAYE_SCF51G6090</name>
</gene>
<keyword evidence="5" id="KW-0804">Transcription</keyword>
<evidence type="ECO:0000256" key="4">
    <source>
        <dbReference type="ARBA" id="ARBA00023015"/>
    </source>
</evidence>